<dbReference type="InterPro" id="IPR054293">
    <property type="entry name" value="DUF7029"/>
</dbReference>
<comment type="caution">
    <text evidence="3">The sequence shown here is derived from an EMBL/GenBank/DDBJ whole genome shotgun (WGS) entry which is preliminary data.</text>
</comment>
<evidence type="ECO:0000259" key="2">
    <source>
        <dbReference type="Pfam" id="PF22974"/>
    </source>
</evidence>
<feature type="signal peptide" evidence="1">
    <location>
        <begin position="1"/>
        <end position="21"/>
    </location>
</feature>
<dbReference type="Pfam" id="PF22974">
    <property type="entry name" value="DUF7029"/>
    <property type="match status" value="1"/>
</dbReference>
<proteinExistence type="predicted"/>
<reference evidence="3 4" key="1">
    <citation type="journal article" date="2024" name="IMA Fungus">
        <title>IMA Genome - F19 : A genome assembly and annotation guide to empower mycologists, including annotated draft genome sequences of Ceratocystis pirilliformis, Diaporthe australafricana, Fusarium ophioides, Paecilomyces lecythidis, and Sporothrix stenoceras.</title>
        <authorList>
            <person name="Aylward J."/>
            <person name="Wilson A.M."/>
            <person name="Visagie C.M."/>
            <person name="Spraker J."/>
            <person name="Barnes I."/>
            <person name="Buitendag C."/>
            <person name="Ceriani C."/>
            <person name="Del Mar Angel L."/>
            <person name="du Plessis D."/>
            <person name="Fuchs T."/>
            <person name="Gasser K."/>
            <person name="Kramer D."/>
            <person name="Li W."/>
            <person name="Munsamy K."/>
            <person name="Piso A."/>
            <person name="Price J.L."/>
            <person name="Sonnekus B."/>
            <person name="Thomas C."/>
            <person name="van der Nest A."/>
            <person name="van Dijk A."/>
            <person name="van Heerden A."/>
            <person name="van Vuuren N."/>
            <person name="Yilmaz N."/>
            <person name="Duong T.A."/>
            <person name="van der Merwe N.A."/>
            <person name="Wingfield M.J."/>
            <person name="Wingfield B.D."/>
        </authorList>
    </citation>
    <scope>NUCLEOTIDE SEQUENCE [LARGE SCALE GENOMIC DNA]</scope>
    <source>
        <strain evidence="3 4">CMW 5346</strain>
    </source>
</reference>
<evidence type="ECO:0000256" key="1">
    <source>
        <dbReference type="SAM" id="SignalP"/>
    </source>
</evidence>
<sequence>MNSRLILLTSTVASFWCTGSALTLGPVKNHHHNHGNHVSPTRNVSLSYGVGDRSLVNATLAFHRPAVVLEDILSVQSVNCSDSAIVIVFNGTDEFSTAAASWSSAQSLLFITNHMGDCDAELERGFFVSNDVETIPASLTLVAKTAKAAASDVSDAIEIAFSSIPNKVVDSSRRDISWDPSLTIANSLAVPSSTILYTYAPYVTITADHASVSLSSTLSGNLKYSVSQAALTELTVDFDTTLSADLGITAEVGAPYNTTFSYSAPALSYDLVNIPGILVIGPELLFGVGVDLAASGAATVTADVGVAVADGNVHLDFRNSSGTTISGWTPTYSSTVNITEKAAVSVDPFIDLSVDLAFKVLDGLLDLSIGLDAQPRFNNDFTLTAAQDVSPTGVDQPTATGVCDQGVEVVSEFVFNLFANVTQFWSDTIYSVTIPIADECYSWL</sequence>
<feature type="chain" id="PRO_5047090367" description="DUF7029 domain-containing protein" evidence="1">
    <location>
        <begin position="22"/>
        <end position="444"/>
    </location>
</feature>
<keyword evidence="1" id="KW-0732">Signal</keyword>
<feature type="domain" description="DUF7029" evidence="2">
    <location>
        <begin position="61"/>
        <end position="156"/>
    </location>
</feature>
<accession>A0ABR3YR55</accession>
<evidence type="ECO:0000313" key="3">
    <source>
        <dbReference type="EMBL" id="KAL1890778.1"/>
    </source>
</evidence>
<protein>
    <recommendedName>
        <fullName evidence="2">DUF7029 domain-containing protein</fullName>
    </recommendedName>
</protein>
<keyword evidence="4" id="KW-1185">Reference proteome</keyword>
<name>A0ABR3YR55_9PEZI</name>
<organism evidence="3 4">
    <name type="scientific">Sporothrix stenoceras</name>
    <dbReference type="NCBI Taxonomy" id="5173"/>
    <lineage>
        <taxon>Eukaryota</taxon>
        <taxon>Fungi</taxon>
        <taxon>Dikarya</taxon>
        <taxon>Ascomycota</taxon>
        <taxon>Pezizomycotina</taxon>
        <taxon>Sordariomycetes</taxon>
        <taxon>Sordariomycetidae</taxon>
        <taxon>Ophiostomatales</taxon>
        <taxon>Ophiostomataceae</taxon>
        <taxon>Sporothrix</taxon>
    </lineage>
</organism>
<dbReference type="EMBL" id="JAWCUI010000059">
    <property type="protein sequence ID" value="KAL1890778.1"/>
    <property type="molecule type" value="Genomic_DNA"/>
</dbReference>
<dbReference type="Proteomes" id="UP001583186">
    <property type="component" value="Unassembled WGS sequence"/>
</dbReference>
<gene>
    <name evidence="3" type="ORF">Sste5346_008103</name>
</gene>
<evidence type="ECO:0000313" key="4">
    <source>
        <dbReference type="Proteomes" id="UP001583186"/>
    </source>
</evidence>